<reference evidence="2" key="1">
    <citation type="submission" date="2022-10" db="EMBL/GenBank/DDBJ databases">
        <title>Vagococcus sp. isolated from poultry meat.</title>
        <authorList>
            <person name="Johansson P."/>
            <person name="Bjorkroth J."/>
        </authorList>
    </citation>
    <scope>NUCLEOTIDE SEQUENCE</scope>
    <source>
        <strain evidence="2">STAA11</strain>
    </source>
</reference>
<name>A0AAF0IA53_9ENTE</name>
<keyword evidence="1" id="KW-0812">Transmembrane</keyword>
<dbReference type="PANTHER" id="PTHR37309">
    <property type="entry name" value="SLR0284 PROTEIN"/>
    <property type="match status" value="1"/>
</dbReference>
<sequence>MSYFQRLAVNTLSFISLSMLLPNNMFYVRSIVTAIVASVILSVLNTLVKPILHLLSLPITLLTFGLFSFIINGAILSLTANLLGEQSFSFSSFGTAVLVAAIMSFVNSVVINHNMGSKY</sequence>
<evidence type="ECO:0000313" key="3">
    <source>
        <dbReference type="Proteomes" id="UP001179647"/>
    </source>
</evidence>
<protein>
    <submittedName>
        <fullName evidence="2">Phage holin family protein</fullName>
    </submittedName>
</protein>
<accession>A0AAF0IA53</accession>
<feature type="transmembrane region" description="Helical" evidence="1">
    <location>
        <begin position="90"/>
        <end position="111"/>
    </location>
</feature>
<evidence type="ECO:0000313" key="2">
    <source>
        <dbReference type="EMBL" id="WEG74147.1"/>
    </source>
</evidence>
<keyword evidence="1" id="KW-0472">Membrane</keyword>
<organism evidence="2 3">
    <name type="scientific">Vagococcus intermedius</name>
    <dbReference type="NCBI Taxonomy" id="2991418"/>
    <lineage>
        <taxon>Bacteria</taxon>
        <taxon>Bacillati</taxon>
        <taxon>Bacillota</taxon>
        <taxon>Bacilli</taxon>
        <taxon>Lactobacillales</taxon>
        <taxon>Enterococcaceae</taxon>
        <taxon>Vagococcus</taxon>
    </lineage>
</organism>
<dbReference type="InterPro" id="IPR007165">
    <property type="entry name" value="Phage_holin_4_2"/>
</dbReference>
<feature type="transmembrane region" description="Helical" evidence="1">
    <location>
        <begin position="55"/>
        <end position="78"/>
    </location>
</feature>
<dbReference type="Proteomes" id="UP001179647">
    <property type="component" value="Chromosome"/>
</dbReference>
<dbReference type="AlphaFoldDB" id="A0AAF0IA53"/>
<feature type="transmembrane region" description="Helical" evidence="1">
    <location>
        <begin position="26"/>
        <end position="48"/>
    </location>
</feature>
<gene>
    <name evidence="2" type="ORF">OL234_04430</name>
</gene>
<dbReference type="PANTHER" id="PTHR37309:SF1">
    <property type="entry name" value="SLR0284 PROTEIN"/>
    <property type="match status" value="1"/>
</dbReference>
<dbReference type="RefSeq" id="WP_275469946.1">
    <property type="nucleotide sequence ID" value="NZ_CP110232.1"/>
</dbReference>
<keyword evidence="1" id="KW-1133">Transmembrane helix</keyword>
<evidence type="ECO:0000256" key="1">
    <source>
        <dbReference type="SAM" id="Phobius"/>
    </source>
</evidence>
<keyword evidence="3" id="KW-1185">Reference proteome</keyword>
<dbReference type="Pfam" id="PF04020">
    <property type="entry name" value="Phage_holin_4_2"/>
    <property type="match status" value="1"/>
</dbReference>
<dbReference type="EMBL" id="CP110232">
    <property type="protein sequence ID" value="WEG74147.1"/>
    <property type="molecule type" value="Genomic_DNA"/>
</dbReference>
<dbReference type="KEGG" id="vie:OL234_04430"/>
<proteinExistence type="predicted"/>